<reference evidence="3 4" key="1">
    <citation type="submission" date="2008-07" db="EMBL/GenBank/DDBJ databases">
        <authorList>
            <person name="El-Sayed N."/>
            <person name="Caler E."/>
            <person name="Inman J."/>
            <person name="Amedeo P."/>
            <person name="Hass B."/>
            <person name="Wortman J."/>
        </authorList>
    </citation>
    <scope>NUCLEOTIDE SEQUENCE [LARGE SCALE GENOMIC DNA]</scope>
    <source>
        <strain evidence="4">ATCC 50983 / TXsc</strain>
    </source>
</reference>
<dbReference type="InParanoid" id="C5LIS6"/>
<gene>
    <name evidence="3" type="ORF">Pmar_PMAR014698</name>
</gene>
<feature type="region of interest" description="Disordered" evidence="1">
    <location>
        <begin position="479"/>
        <end position="505"/>
    </location>
</feature>
<dbReference type="OrthoDB" id="431914at2759"/>
<dbReference type="Gene3D" id="1.10.238.10">
    <property type="entry name" value="EF-hand"/>
    <property type="match status" value="1"/>
</dbReference>
<keyword evidence="4" id="KW-1185">Reference proteome</keyword>
<dbReference type="GeneID" id="9047640"/>
<sequence length="519" mass="56835">MEEEEMLTNSKLEDVLKVDSLVEVAKIHSGLRRVDATEADLVRTLGITAEVAEQCMDSLTRDRKGSRTGRVASDELIAGLAWYCGNAKVSERLTFLEEANIPPVAVVIGVARVGGFSYIPTYNGLTSSATPTDAAYAARVRVGLKALGVDIAQEDEDNSANDSDPPEWMNTLREGPGARRAYIPRQPLREVTALSPLANRRFKLEGIGDHTSSCDGPNMTTDQVEELQYVFLLLDTDNTGYIKVDDLIDILGKIGRGVNTEILSRAYESSHSAEERLITLSDILRILSPNCSHPVIEGIIHEHGGVGEEAAVLVTYGQSRSSSSTSGRKSTPQRPGTDSGGTGESVTSRVGTVHQSPRDNAQQEAVEAVEISLERLMELRRLFDCMIDYEGKGVVDLRRLREYFSTALNDPDDLDRVLIGQKGERVLEEDASDVLYTRDDFIRMILPEGLVPCAYPTPRSVRASSNELWRSRHARRLESASNVPTSLKASNDEQQQDSPQVSEPLLHSGWPLLAFVAGG</sequence>
<dbReference type="GO" id="GO:0005509">
    <property type="term" value="F:calcium ion binding"/>
    <property type="evidence" value="ECO:0007669"/>
    <property type="project" value="InterPro"/>
</dbReference>
<dbReference type="Proteomes" id="UP000007800">
    <property type="component" value="Unassembled WGS sequence"/>
</dbReference>
<feature type="compositionally biased region" description="Low complexity" evidence="1">
    <location>
        <begin position="319"/>
        <end position="330"/>
    </location>
</feature>
<accession>C5LIS6</accession>
<dbReference type="AlphaFoldDB" id="C5LIS6"/>
<evidence type="ECO:0000313" key="4">
    <source>
        <dbReference type="Proteomes" id="UP000007800"/>
    </source>
</evidence>
<protein>
    <recommendedName>
        <fullName evidence="2">EF-hand domain-containing protein</fullName>
    </recommendedName>
</protein>
<feature type="compositionally biased region" description="Polar residues" evidence="1">
    <location>
        <begin position="344"/>
        <end position="363"/>
    </location>
</feature>
<dbReference type="InterPro" id="IPR011992">
    <property type="entry name" value="EF-hand-dom_pair"/>
</dbReference>
<dbReference type="EMBL" id="GG682243">
    <property type="protein sequence ID" value="EER03479.1"/>
    <property type="molecule type" value="Genomic_DNA"/>
</dbReference>
<dbReference type="InterPro" id="IPR002048">
    <property type="entry name" value="EF_hand_dom"/>
</dbReference>
<proteinExistence type="predicted"/>
<feature type="domain" description="EF-hand" evidence="2">
    <location>
        <begin position="222"/>
        <end position="257"/>
    </location>
</feature>
<dbReference type="RefSeq" id="XP_002771663.1">
    <property type="nucleotide sequence ID" value="XM_002771617.1"/>
</dbReference>
<name>C5LIS6_PERM5</name>
<feature type="compositionally biased region" description="Polar residues" evidence="1">
    <location>
        <begin position="479"/>
        <end position="501"/>
    </location>
</feature>
<dbReference type="PROSITE" id="PS50222">
    <property type="entry name" value="EF_HAND_2"/>
    <property type="match status" value="1"/>
</dbReference>
<dbReference type="SUPFAM" id="SSF47473">
    <property type="entry name" value="EF-hand"/>
    <property type="match status" value="1"/>
</dbReference>
<evidence type="ECO:0000259" key="2">
    <source>
        <dbReference type="PROSITE" id="PS50222"/>
    </source>
</evidence>
<feature type="region of interest" description="Disordered" evidence="1">
    <location>
        <begin position="317"/>
        <end position="363"/>
    </location>
</feature>
<evidence type="ECO:0000256" key="1">
    <source>
        <dbReference type="SAM" id="MobiDB-lite"/>
    </source>
</evidence>
<evidence type="ECO:0000313" key="3">
    <source>
        <dbReference type="EMBL" id="EER03479.1"/>
    </source>
</evidence>
<organism evidence="4">
    <name type="scientific">Perkinsus marinus (strain ATCC 50983 / TXsc)</name>
    <dbReference type="NCBI Taxonomy" id="423536"/>
    <lineage>
        <taxon>Eukaryota</taxon>
        <taxon>Sar</taxon>
        <taxon>Alveolata</taxon>
        <taxon>Perkinsozoa</taxon>
        <taxon>Perkinsea</taxon>
        <taxon>Perkinsida</taxon>
        <taxon>Perkinsidae</taxon>
        <taxon>Perkinsus</taxon>
    </lineage>
</organism>